<dbReference type="InterPro" id="IPR007863">
    <property type="entry name" value="Peptidase_M16_C"/>
</dbReference>
<proteinExistence type="predicted"/>
<evidence type="ECO:0000313" key="5">
    <source>
        <dbReference type="Proteomes" id="UP000623842"/>
    </source>
</evidence>
<keyword evidence="1" id="KW-0732">Signal</keyword>
<dbReference type="Gene3D" id="3.30.830.10">
    <property type="entry name" value="Metalloenzyme, LuxS/M16 peptidase-like"/>
    <property type="match status" value="2"/>
</dbReference>
<accession>A0A919BI48</accession>
<feature type="signal peptide" evidence="1">
    <location>
        <begin position="1"/>
        <end position="22"/>
    </location>
</feature>
<feature type="domain" description="Peptidase M16 N-terminal" evidence="2">
    <location>
        <begin position="49"/>
        <end position="183"/>
    </location>
</feature>
<reference evidence="4" key="2">
    <citation type="submission" date="2020-09" db="EMBL/GenBank/DDBJ databases">
        <authorList>
            <person name="Sun Q."/>
            <person name="Kim S."/>
        </authorList>
    </citation>
    <scope>NUCLEOTIDE SEQUENCE</scope>
    <source>
        <strain evidence="4">KCTC 42731</strain>
    </source>
</reference>
<dbReference type="PANTHER" id="PTHR11851:SF224">
    <property type="entry name" value="PROCESSING PROTEASE"/>
    <property type="match status" value="1"/>
</dbReference>
<keyword evidence="5" id="KW-1185">Reference proteome</keyword>
<dbReference type="Proteomes" id="UP000623842">
    <property type="component" value="Unassembled WGS sequence"/>
</dbReference>
<organism evidence="4 5">
    <name type="scientific">Thalassotalea marina</name>
    <dbReference type="NCBI Taxonomy" id="1673741"/>
    <lineage>
        <taxon>Bacteria</taxon>
        <taxon>Pseudomonadati</taxon>
        <taxon>Pseudomonadota</taxon>
        <taxon>Gammaproteobacteria</taxon>
        <taxon>Alteromonadales</taxon>
        <taxon>Colwelliaceae</taxon>
        <taxon>Thalassotalea</taxon>
    </lineage>
</organism>
<evidence type="ECO:0000313" key="4">
    <source>
        <dbReference type="EMBL" id="GHF89437.1"/>
    </source>
</evidence>
<reference evidence="4" key="1">
    <citation type="journal article" date="2014" name="Int. J. Syst. Evol. Microbiol.">
        <title>Complete genome sequence of Corynebacterium casei LMG S-19264T (=DSM 44701T), isolated from a smear-ripened cheese.</title>
        <authorList>
            <consortium name="US DOE Joint Genome Institute (JGI-PGF)"/>
            <person name="Walter F."/>
            <person name="Albersmeier A."/>
            <person name="Kalinowski J."/>
            <person name="Ruckert C."/>
        </authorList>
    </citation>
    <scope>NUCLEOTIDE SEQUENCE</scope>
    <source>
        <strain evidence="4">KCTC 42731</strain>
    </source>
</reference>
<evidence type="ECO:0000259" key="3">
    <source>
        <dbReference type="Pfam" id="PF05193"/>
    </source>
</evidence>
<dbReference type="InterPro" id="IPR011249">
    <property type="entry name" value="Metalloenz_LuxS/M16"/>
</dbReference>
<gene>
    <name evidence="4" type="ORF">GCM10017161_16610</name>
</gene>
<name>A0A919BI48_9GAMM</name>
<dbReference type="RefSeq" id="WP_189769135.1">
    <property type="nucleotide sequence ID" value="NZ_BNCK01000003.1"/>
</dbReference>
<dbReference type="Pfam" id="PF05193">
    <property type="entry name" value="Peptidase_M16_C"/>
    <property type="match status" value="1"/>
</dbReference>
<dbReference type="PANTHER" id="PTHR11851">
    <property type="entry name" value="METALLOPROTEASE"/>
    <property type="match status" value="1"/>
</dbReference>
<sequence length="463" mass="51150">MMRIFNTFLTLCLLTASKVALASYTLPEYEKFTLKNGLTVYLMEQNEVPLIDARVVINVGAIHDGKQAGLSYLTSENLVLGTTSLAKAKLDETVDFVGANLFSSTNLEFSTVGASFAKKDSEKILTILRDTVLTPRFDQTEFDKFKTRHALNLTQQKESPRAVIDNYFNRLVFGENGYGSIVAGDKESVDKLTVADIKMHHQKWYTANNAAVVIVGDFDVKQMKRDVNKLFGDWEKGSQKASDPISVAAKPAKAQVLLVNKGDARESTFLIGGKGIAMNNKDRVGISVVNTILGGRFTSWLNDELRVNTGLTYGARSRFASYSQDGSFAISTFTKTETTIDAIDLALKTYARLWEKGIDEKTLASAKAYVKGQFPPRFETSGQLAGLLANMYGYGFGESYINTFEEQVDSLTAKKAASLIKQYFPKENLQFVVVGKAEAIRDSLTKYGQVSQVDIQDIGFEIK</sequence>
<dbReference type="Pfam" id="PF00675">
    <property type="entry name" value="Peptidase_M16"/>
    <property type="match status" value="1"/>
</dbReference>
<dbReference type="GO" id="GO:0046872">
    <property type="term" value="F:metal ion binding"/>
    <property type="evidence" value="ECO:0007669"/>
    <property type="project" value="InterPro"/>
</dbReference>
<evidence type="ECO:0000256" key="1">
    <source>
        <dbReference type="SAM" id="SignalP"/>
    </source>
</evidence>
<feature type="domain" description="Peptidase M16 C-terminal" evidence="3">
    <location>
        <begin position="191"/>
        <end position="368"/>
    </location>
</feature>
<dbReference type="InterPro" id="IPR011765">
    <property type="entry name" value="Pept_M16_N"/>
</dbReference>
<dbReference type="EMBL" id="BNCK01000003">
    <property type="protein sequence ID" value="GHF89437.1"/>
    <property type="molecule type" value="Genomic_DNA"/>
</dbReference>
<comment type="caution">
    <text evidence="4">The sequence shown here is derived from an EMBL/GenBank/DDBJ whole genome shotgun (WGS) entry which is preliminary data.</text>
</comment>
<evidence type="ECO:0000259" key="2">
    <source>
        <dbReference type="Pfam" id="PF00675"/>
    </source>
</evidence>
<protein>
    <submittedName>
        <fullName evidence="4">Peptidase M16</fullName>
    </submittedName>
</protein>
<dbReference type="SUPFAM" id="SSF63411">
    <property type="entry name" value="LuxS/MPP-like metallohydrolase"/>
    <property type="match status" value="2"/>
</dbReference>
<dbReference type="AlphaFoldDB" id="A0A919BI48"/>
<feature type="chain" id="PRO_5037241825" evidence="1">
    <location>
        <begin position="23"/>
        <end position="463"/>
    </location>
</feature>
<dbReference type="InterPro" id="IPR050361">
    <property type="entry name" value="MPP/UQCRC_Complex"/>
</dbReference>